<evidence type="ECO:0000256" key="4">
    <source>
        <dbReference type="SAM" id="SignalP"/>
    </source>
</evidence>
<dbReference type="OrthoDB" id="9815602at2"/>
<evidence type="ECO:0000256" key="1">
    <source>
        <dbReference type="ARBA" id="ARBA00004418"/>
    </source>
</evidence>
<keyword evidence="3 4" id="KW-0732">Signal</keyword>
<name>A0A5C1Q9A9_9SPIO</name>
<dbReference type="Proteomes" id="UP000323824">
    <property type="component" value="Chromosome"/>
</dbReference>
<comment type="similarity">
    <text evidence="2">Belongs to the bacterial solute-binding protein SsuA/TauA family.</text>
</comment>
<sequence length="299" mass="32999">MKKNITFLLLTLIFYLVLSSCKNTNDNGKLKIGLMPAVDTAPFFYAQEQGLFTKAGIDVELTIFTDAGNRQTALQTNSIDGAMTDMVALISNVAAGFPIKGTLSTNGSFPLLINPNFDYQTNPKIGMMEVSVSNYLVSEYMKDQGYSKVFINAIPMRLEAVAAGHIDMGLFPEPLASIGQMKGLIKKSYPGIPKESLDILVFTNQSLKDKKSSIKVFHSVYAQAVLALQENPNLAREVLIRSIPNLPPTVKDSIELPIYTNPTVPSSEFTKKIMTWTAEISKHKIELTDKDLFDTSFIK</sequence>
<feature type="chain" id="PRO_5022888267" evidence="4">
    <location>
        <begin position="25"/>
        <end position="299"/>
    </location>
</feature>
<dbReference type="InterPro" id="IPR015168">
    <property type="entry name" value="SsuA/THI5"/>
</dbReference>
<evidence type="ECO:0000313" key="7">
    <source>
        <dbReference type="Proteomes" id="UP000323824"/>
    </source>
</evidence>
<proteinExistence type="inferred from homology"/>
<protein>
    <submittedName>
        <fullName evidence="6">ABC transporter substrate-binding protein</fullName>
    </submittedName>
</protein>
<evidence type="ECO:0000256" key="2">
    <source>
        <dbReference type="ARBA" id="ARBA00010742"/>
    </source>
</evidence>
<feature type="signal peptide" evidence="4">
    <location>
        <begin position="1"/>
        <end position="24"/>
    </location>
</feature>
<evidence type="ECO:0000259" key="5">
    <source>
        <dbReference type="Pfam" id="PF09084"/>
    </source>
</evidence>
<dbReference type="GO" id="GO:0042597">
    <property type="term" value="C:periplasmic space"/>
    <property type="evidence" value="ECO:0007669"/>
    <property type="project" value="UniProtKB-SubCell"/>
</dbReference>
<dbReference type="PANTHER" id="PTHR30024">
    <property type="entry name" value="ALIPHATIC SULFONATES-BINDING PROTEIN-RELATED"/>
    <property type="match status" value="1"/>
</dbReference>
<dbReference type="KEGG" id="sper:EW093_02785"/>
<feature type="domain" description="SsuA/THI5-like" evidence="5">
    <location>
        <begin position="39"/>
        <end position="233"/>
    </location>
</feature>
<accession>A0A5C1Q9A9</accession>
<dbReference type="AlphaFoldDB" id="A0A5C1Q9A9"/>
<dbReference type="SUPFAM" id="SSF53850">
    <property type="entry name" value="Periplasmic binding protein-like II"/>
    <property type="match status" value="1"/>
</dbReference>
<organism evidence="6 7">
    <name type="scientific">Thiospirochaeta perfilievii</name>
    <dbReference type="NCBI Taxonomy" id="252967"/>
    <lineage>
        <taxon>Bacteria</taxon>
        <taxon>Pseudomonadati</taxon>
        <taxon>Spirochaetota</taxon>
        <taxon>Spirochaetia</taxon>
        <taxon>Spirochaetales</taxon>
        <taxon>Spirochaetaceae</taxon>
        <taxon>Thiospirochaeta</taxon>
    </lineage>
</organism>
<dbReference type="Gene3D" id="3.40.190.10">
    <property type="entry name" value="Periplasmic binding protein-like II"/>
    <property type="match status" value="2"/>
</dbReference>
<reference evidence="6 7" key="2">
    <citation type="submission" date="2019-09" db="EMBL/GenBank/DDBJ databases">
        <title>Complete Genome Sequence and Methylome Analysis of free living Spirochaetas.</title>
        <authorList>
            <person name="Leshcheva N."/>
            <person name="Mikheeva N."/>
        </authorList>
    </citation>
    <scope>NUCLEOTIDE SEQUENCE [LARGE SCALE GENOMIC DNA]</scope>
    <source>
        <strain evidence="6 7">P</strain>
    </source>
</reference>
<dbReference type="PANTHER" id="PTHR30024:SF47">
    <property type="entry name" value="TAURINE-BINDING PERIPLASMIC PROTEIN"/>
    <property type="match status" value="1"/>
</dbReference>
<keyword evidence="7" id="KW-1185">Reference proteome</keyword>
<reference evidence="6 7" key="1">
    <citation type="submission" date="2019-02" db="EMBL/GenBank/DDBJ databases">
        <authorList>
            <person name="Fomenkov A."/>
            <person name="Dubinina G."/>
            <person name="Grabovich M."/>
            <person name="Vincze T."/>
            <person name="Roberts R.J."/>
        </authorList>
    </citation>
    <scope>NUCLEOTIDE SEQUENCE [LARGE SCALE GENOMIC DNA]</scope>
    <source>
        <strain evidence="6 7">P</strain>
    </source>
</reference>
<dbReference type="EMBL" id="CP035807">
    <property type="protein sequence ID" value="QEN03670.1"/>
    <property type="molecule type" value="Genomic_DNA"/>
</dbReference>
<evidence type="ECO:0000313" key="6">
    <source>
        <dbReference type="EMBL" id="QEN03670.1"/>
    </source>
</evidence>
<dbReference type="Pfam" id="PF09084">
    <property type="entry name" value="NMT1"/>
    <property type="match status" value="1"/>
</dbReference>
<gene>
    <name evidence="6" type="ORF">EW093_02785</name>
</gene>
<evidence type="ECO:0000256" key="3">
    <source>
        <dbReference type="ARBA" id="ARBA00022729"/>
    </source>
</evidence>
<comment type="subcellular location">
    <subcellularLocation>
        <location evidence="1">Periplasm</location>
    </subcellularLocation>
</comment>
<dbReference type="RefSeq" id="WP_149566928.1">
    <property type="nucleotide sequence ID" value="NZ_CP035807.1"/>
</dbReference>